<dbReference type="EMBL" id="MCFE01000072">
    <property type="protein sequence ID" value="ORY01222.1"/>
    <property type="molecule type" value="Genomic_DNA"/>
</dbReference>
<feature type="domain" description="RRM" evidence="2">
    <location>
        <begin position="23"/>
        <end position="93"/>
    </location>
</feature>
<gene>
    <name evidence="3" type="ORF">K493DRAFT_312509</name>
</gene>
<dbReference type="SMART" id="SM00360">
    <property type="entry name" value="RRM"/>
    <property type="match status" value="1"/>
</dbReference>
<dbReference type="InterPro" id="IPR050907">
    <property type="entry name" value="SRSF"/>
</dbReference>
<dbReference type="SUPFAM" id="SSF54928">
    <property type="entry name" value="RNA-binding domain, RBD"/>
    <property type="match status" value="1"/>
</dbReference>
<dbReference type="InterPro" id="IPR000504">
    <property type="entry name" value="RRM_dom"/>
</dbReference>
<accession>A0A1Y1YT55</accession>
<dbReference type="InParanoid" id="A0A1Y1YT55"/>
<dbReference type="Pfam" id="PF00076">
    <property type="entry name" value="RRM_1"/>
    <property type="match status" value="1"/>
</dbReference>
<dbReference type="OrthoDB" id="439808at2759"/>
<protein>
    <recommendedName>
        <fullName evidence="2">RRM domain-containing protein</fullName>
    </recommendedName>
</protein>
<dbReference type="InterPro" id="IPR012677">
    <property type="entry name" value="Nucleotide-bd_a/b_plait_sf"/>
</dbReference>
<dbReference type="Gene3D" id="3.30.70.330">
    <property type="match status" value="1"/>
</dbReference>
<evidence type="ECO:0000313" key="3">
    <source>
        <dbReference type="EMBL" id="ORY01222.1"/>
    </source>
</evidence>
<dbReference type="PANTHER" id="PTHR23147">
    <property type="entry name" value="SERINE/ARGININE RICH SPLICING FACTOR"/>
    <property type="match status" value="1"/>
</dbReference>
<dbReference type="CDD" id="cd00590">
    <property type="entry name" value="RRM_SF"/>
    <property type="match status" value="1"/>
</dbReference>
<keyword evidence="4" id="KW-1185">Reference proteome</keyword>
<dbReference type="GO" id="GO:0003723">
    <property type="term" value="F:RNA binding"/>
    <property type="evidence" value="ECO:0007669"/>
    <property type="project" value="UniProtKB-UniRule"/>
</dbReference>
<dbReference type="Proteomes" id="UP000193498">
    <property type="component" value="Unassembled WGS sequence"/>
</dbReference>
<sequence>MLSLFKAVSASPLQSLARNYATKTIFVGNLSNFTSPEVIEETFSQYGTVTNVRRPNARFGFVEMEEAEAEEAVKNLNGFVHSEREWNVKIARDSPKKGGYSWSEQKE</sequence>
<keyword evidence="1" id="KW-0694">RNA-binding</keyword>
<comment type="caution">
    <text evidence="3">The sequence shown here is derived from an EMBL/GenBank/DDBJ whole genome shotgun (WGS) entry which is preliminary data.</text>
</comment>
<dbReference type="PROSITE" id="PS50102">
    <property type="entry name" value="RRM"/>
    <property type="match status" value="1"/>
</dbReference>
<dbReference type="AlphaFoldDB" id="A0A1Y1YT55"/>
<name>A0A1Y1YT55_9FUNG</name>
<evidence type="ECO:0000313" key="4">
    <source>
        <dbReference type="Proteomes" id="UP000193498"/>
    </source>
</evidence>
<evidence type="ECO:0000259" key="2">
    <source>
        <dbReference type="PROSITE" id="PS50102"/>
    </source>
</evidence>
<evidence type="ECO:0000256" key="1">
    <source>
        <dbReference type="PROSITE-ProRule" id="PRU00176"/>
    </source>
</evidence>
<dbReference type="InterPro" id="IPR035979">
    <property type="entry name" value="RBD_domain_sf"/>
</dbReference>
<organism evidence="3 4">
    <name type="scientific">Basidiobolus meristosporus CBS 931.73</name>
    <dbReference type="NCBI Taxonomy" id="1314790"/>
    <lineage>
        <taxon>Eukaryota</taxon>
        <taxon>Fungi</taxon>
        <taxon>Fungi incertae sedis</taxon>
        <taxon>Zoopagomycota</taxon>
        <taxon>Entomophthoromycotina</taxon>
        <taxon>Basidiobolomycetes</taxon>
        <taxon>Basidiobolales</taxon>
        <taxon>Basidiobolaceae</taxon>
        <taxon>Basidiobolus</taxon>
    </lineage>
</organism>
<reference evidence="3 4" key="1">
    <citation type="submission" date="2016-07" db="EMBL/GenBank/DDBJ databases">
        <title>Pervasive Adenine N6-methylation of Active Genes in Fungi.</title>
        <authorList>
            <consortium name="DOE Joint Genome Institute"/>
            <person name="Mondo S.J."/>
            <person name="Dannebaum R.O."/>
            <person name="Kuo R.C."/>
            <person name="Labutti K."/>
            <person name="Haridas S."/>
            <person name="Kuo A."/>
            <person name="Salamov A."/>
            <person name="Ahrendt S.R."/>
            <person name="Lipzen A."/>
            <person name="Sullivan W."/>
            <person name="Andreopoulos W.B."/>
            <person name="Clum A."/>
            <person name="Lindquist E."/>
            <person name="Daum C."/>
            <person name="Ramamoorthy G.K."/>
            <person name="Gryganskyi A."/>
            <person name="Culley D."/>
            <person name="Magnuson J.K."/>
            <person name="James T.Y."/>
            <person name="O'Malley M.A."/>
            <person name="Stajich J.E."/>
            <person name="Spatafora J.W."/>
            <person name="Visel A."/>
            <person name="Grigoriev I.V."/>
        </authorList>
    </citation>
    <scope>NUCLEOTIDE SEQUENCE [LARGE SCALE GENOMIC DNA]</scope>
    <source>
        <strain evidence="3 4">CBS 931.73</strain>
    </source>
</reference>
<proteinExistence type="predicted"/>
<feature type="non-terminal residue" evidence="3">
    <location>
        <position position="1"/>
    </location>
</feature>